<proteinExistence type="predicted"/>
<dbReference type="EMBL" id="JBJKFK010001434">
    <property type="protein sequence ID" value="KAL3313106.1"/>
    <property type="molecule type" value="Genomic_DNA"/>
</dbReference>
<sequence>MKYTILFYFISVVYSYVIYRFNEPNNVPKLVAFDLAPIWHYHYPGIAFISSSLITDIDYNGYHDIFSSSPDGILIGKLNIDKPVSSKTLDSDNPSYWPVFQSNYHFFSSPVSFSYSPDAPKGVIFTSACGNLFLYNHEGILLNEYQIPSLYLSSNYRSQNHSKNPLDYLSLSRSPGKSDIELKPLVLSDPVVHITPVSHFARSDGISSLVQLDQSESVLIPVNYAEEVVPGNPLVTVLVRISRSALVPHLYDYLPEESKTYKFDPLEQDMRESREQAEMDLSAKCAIHILEVSQVDPLYRALITQPAFVSVPTKLDIVHPFEVMVSSGLGRMHKLTAKMVIKQAELFKQGGEFLEQYRVLLFPRGVTSWQLPPSYQGCNFVPLQQGLHCLYRDQADTVTLYETGTFKSVWQTDFSGGEQGTTDGATPTLLPVANAAQVVHLSTNGSLYLLQLHSGNVQAEYVLSESDKFTAAGQLTVFQDEAHNVWLLVVSDQGHLTAVRLLDGQLSRVNMINPEQVDAPVTKSYNLPQVVSTVHQKRVTNESSMQYEAVLDFVVTGASGDIMWLSSVVDEKDRTKSPVNSQHKVEKHRMLPVLTPKLRYVPFFGALDMQESPGVVHLNPLPSERNIVLNFEMTTYLPRDLPTGVEVEFWLLDGMKRLIVDPQTVKKAAKSDDLVVRVPVIFRVNSPGPWHGRLTLIAHNKATGLVHSLNIAINVHSNWKDQLLVALYWPIFVLVICLLFTEIVYTLDDKTKLKNVKHNHHEA</sequence>
<dbReference type="AlphaFoldDB" id="A0ABD2Q2Z9"/>
<evidence type="ECO:0000313" key="3">
    <source>
        <dbReference type="Proteomes" id="UP001626550"/>
    </source>
</evidence>
<name>A0ABD2Q2Z9_9PLAT</name>
<keyword evidence="3" id="KW-1185">Reference proteome</keyword>
<evidence type="ECO:0000313" key="2">
    <source>
        <dbReference type="EMBL" id="KAL3313106.1"/>
    </source>
</evidence>
<keyword evidence="1" id="KW-0472">Membrane</keyword>
<comment type="caution">
    <text evidence="2">The sequence shown here is derived from an EMBL/GenBank/DDBJ whole genome shotgun (WGS) entry which is preliminary data.</text>
</comment>
<gene>
    <name evidence="2" type="ORF">Ciccas_008295</name>
</gene>
<feature type="transmembrane region" description="Helical" evidence="1">
    <location>
        <begin position="727"/>
        <end position="747"/>
    </location>
</feature>
<keyword evidence="1" id="KW-0812">Transmembrane</keyword>
<dbReference type="Proteomes" id="UP001626550">
    <property type="component" value="Unassembled WGS sequence"/>
</dbReference>
<protein>
    <submittedName>
        <fullName evidence="2">Uncharacterized protein</fullName>
    </submittedName>
</protein>
<organism evidence="2 3">
    <name type="scientific">Cichlidogyrus casuarinus</name>
    <dbReference type="NCBI Taxonomy" id="1844966"/>
    <lineage>
        <taxon>Eukaryota</taxon>
        <taxon>Metazoa</taxon>
        <taxon>Spiralia</taxon>
        <taxon>Lophotrochozoa</taxon>
        <taxon>Platyhelminthes</taxon>
        <taxon>Monogenea</taxon>
        <taxon>Monopisthocotylea</taxon>
        <taxon>Dactylogyridea</taxon>
        <taxon>Ancyrocephalidae</taxon>
        <taxon>Cichlidogyrus</taxon>
    </lineage>
</organism>
<accession>A0ABD2Q2Z9</accession>
<reference evidence="2 3" key="1">
    <citation type="submission" date="2024-11" db="EMBL/GenBank/DDBJ databases">
        <title>Adaptive evolution of stress response genes in parasites aligns with host niche diversity.</title>
        <authorList>
            <person name="Hahn C."/>
            <person name="Resl P."/>
        </authorList>
    </citation>
    <scope>NUCLEOTIDE SEQUENCE [LARGE SCALE GENOMIC DNA]</scope>
    <source>
        <strain evidence="2">EGGRZ-B1_66</strain>
        <tissue evidence="2">Body</tissue>
    </source>
</reference>
<keyword evidence="1" id="KW-1133">Transmembrane helix</keyword>
<evidence type="ECO:0000256" key="1">
    <source>
        <dbReference type="SAM" id="Phobius"/>
    </source>
</evidence>